<feature type="domain" description="Chalcone/stilbene synthase N-terminal" evidence="4">
    <location>
        <begin position="8"/>
        <end position="218"/>
    </location>
</feature>
<dbReference type="InterPro" id="IPR016039">
    <property type="entry name" value="Thiolase-like"/>
</dbReference>
<dbReference type="Pfam" id="PF00195">
    <property type="entry name" value="Chal_sti_synt_N"/>
    <property type="match status" value="1"/>
</dbReference>
<dbReference type="EMBL" id="BMXF01000001">
    <property type="protein sequence ID" value="GHB59398.1"/>
    <property type="molecule type" value="Genomic_DNA"/>
</dbReference>
<feature type="domain" description="Chalcone/stilbene synthase C-terminal" evidence="5">
    <location>
        <begin position="235"/>
        <end position="370"/>
    </location>
</feature>
<evidence type="ECO:0000313" key="7">
    <source>
        <dbReference type="Proteomes" id="UP000598271"/>
    </source>
</evidence>
<dbReference type="GO" id="GO:0016747">
    <property type="term" value="F:acyltransferase activity, transferring groups other than amino-acyl groups"/>
    <property type="evidence" value="ECO:0007669"/>
    <property type="project" value="InterPro"/>
</dbReference>
<reference evidence="6 7" key="1">
    <citation type="journal article" date="2014" name="Int. J. Syst. Evol. Microbiol.">
        <title>Complete genome sequence of Corynebacterium casei LMG S-19264T (=DSM 44701T), isolated from a smear-ripened cheese.</title>
        <authorList>
            <consortium name="US DOE Joint Genome Institute (JGI-PGF)"/>
            <person name="Walter F."/>
            <person name="Albersmeier A."/>
            <person name="Kalinowski J."/>
            <person name="Ruckert C."/>
        </authorList>
    </citation>
    <scope>NUCLEOTIDE SEQUENCE [LARGE SCALE GENOMIC DNA]</scope>
    <source>
        <strain evidence="6 7">KCTC 12866</strain>
    </source>
</reference>
<dbReference type="RefSeq" id="WP_229580375.1">
    <property type="nucleotide sequence ID" value="NZ_BMXF01000001.1"/>
</dbReference>
<dbReference type="Gene3D" id="3.40.47.10">
    <property type="match status" value="2"/>
</dbReference>
<dbReference type="InterPro" id="IPR011141">
    <property type="entry name" value="Polyketide_synthase_type-III"/>
</dbReference>
<dbReference type="GO" id="GO:0030639">
    <property type="term" value="P:polyketide biosynthetic process"/>
    <property type="evidence" value="ECO:0007669"/>
    <property type="project" value="TreeGrafter"/>
</dbReference>
<keyword evidence="7" id="KW-1185">Reference proteome</keyword>
<dbReference type="InterPro" id="IPR012328">
    <property type="entry name" value="Chalcone/stilbene_synt_C"/>
</dbReference>
<name>A0A8J3D2A0_9BACT</name>
<accession>A0A8J3D2A0</accession>
<dbReference type="SUPFAM" id="SSF53901">
    <property type="entry name" value="Thiolase-like"/>
    <property type="match status" value="2"/>
</dbReference>
<dbReference type="Pfam" id="PF02797">
    <property type="entry name" value="Chal_sti_synt_C"/>
    <property type="match status" value="1"/>
</dbReference>
<comment type="caution">
    <text evidence="6">The sequence shown here is derived from an EMBL/GenBank/DDBJ whole genome shotgun (WGS) entry which is preliminary data.</text>
</comment>
<sequence length="372" mass="40926">MTTQPGARAYITSLGTSVPKHRFDQNRIADFMARAMNLDTDGERRLRALYRSTRIKQRYSVLADYGASPGEFTFYPNSPDLEPFPTVQQRMMAYRQHAVPLAEEALSVCLEESTVKAAEVTHLITVSCTGMYAPGPDIELIERLGLRSSVHRIAVNFMGCYGAFNGLKAATALVKADPKAKVLMVCVELCTLHFQKKNEEDHLLANALFADGAAAVLLEGQIPEHGFALEMVDFACEVLPEGKDDMAWHINDFGFEMKLTSRVPDVLKTGLPAVLKRITRAQGIQPEDVNLFAIHPGGRRILEVVEQVLGLTHEDNAAAYETLRDYGNMSSGTILFVLKKLWELNHQSAGSLIFASAFGPGLTAETALLKIA</sequence>
<gene>
    <name evidence="6" type="ORF">GCM10007390_11320</name>
</gene>
<keyword evidence="2" id="KW-0808">Transferase</keyword>
<dbReference type="PANTHER" id="PTHR11877:SF46">
    <property type="entry name" value="TYPE III POLYKETIDE SYNTHASE A"/>
    <property type="match status" value="1"/>
</dbReference>
<feature type="active site" description="Acyl-thioester intermediate" evidence="3">
    <location>
        <position position="160"/>
    </location>
</feature>
<organism evidence="6 7">
    <name type="scientific">Persicitalea jodogahamensis</name>
    <dbReference type="NCBI Taxonomy" id="402147"/>
    <lineage>
        <taxon>Bacteria</taxon>
        <taxon>Pseudomonadati</taxon>
        <taxon>Bacteroidota</taxon>
        <taxon>Cytophagia</taxon>
        <taxon>Cytophagales</taxon>
        <taxon>Spirosomataceae</taxon>
        <taxon>Persicitalea</taxon>
    </lineage>
</organism>
<dbReference type="InterPro" id="IPR001099">
    <property type="entry name" value="Chalcone/stilbene_synt_N"/>
</dbReference>
<protein>
    <submittedName>
        <fullName evidence="6">Chalcone synthase</fullName>
    </submittedName>
</protein>
<dbReference type="AlphaFoldDB" id="A0A8J3D2A0"/>
<evidence type="ECO:0000256" key="3">
    <source>
        <dbReference type="PIRSR" id="PIRSR000451-1"/>
    </source>
</evidence>
<dbReference type="CDD" id="cd00831">
    <property type="entry name" value="CHS_like"/>
    <property type="match status" value="1"/>
</dbReference>
<dbReference type="Proteomes" id="UP000598271">
    <property type="component" value="Unassembled WGS sequence"/>
</dbReference>
<evidence type="ECO:0000256" key="2">
    <source>
        <dbReference type="ARBA" id="ARBA00022679"/>
    </source>
</evidence>
<evidence type="ECO:0000256" key="1">
    <source>
        <dbReference type="ARBA" id="ARBA00005531"/>
    </source>
</evidence>
<dbReference type="PANTHER" id="PTHR11877">
    <property type="entry name" value="HYDROXYMETHYLGLUTARYL-COA SYNTHASE"/>
    <property type="match status" value="1"/>
</dbReference>
<dbReference type="PIRSF" id="PIRSF000451">
    <property type="entry name" value="PKS_III"/>
    <property type="match status" value="1"/>
</dbReference>
<proteinExistence type="inferred from homology"/>
<evidence type="ECO:0000313" key="6">
    <source>
        <dbReference type="EMBL" id="GHB59398.1"/>
    </source>
</evidence>
<comment type="similarity">
    <text evidence="1">Belongs to the thiolase-like superfamily. Chalcone/stilbene synthases family.</text>
</comment>
<evidence type="ECO:0000259" key="5">
    <source>
        <dbReference type="Pfam" id="PF02797"/>
    </source>
</evidence>
<evidence type="ECO:0000259" key="4">
    <source>
        <dbReference type="Pfam" id="PF00195"/>
    </source>
</evidence>